<dbReference type="PANTHER" id="PTHR14187">
    <property type="entry name" value="ALPHA KINASE/ELONGATION FACTOR 2 KINASE"/>
    <property type="match status" value="1"/>
</dbReference>
<dbReference type="EMBL" id="CALNXJ010000054">
    <property type="protein sequence ID" value="CAH3153921.1"/>
    <property type="molecule type" value="Genomic_DNA"/>
</dbReference>
<name>A0AAU9XPR3_9CNID</name>
<protein>
    <recommendedName>
        <fullName evidence="6">Heat shock 70 kDa protein 12A</fullName>
    </recommendedName>
</protein>
<sequence>MASEVKENPSDDFKNPYIAVVAIDFGTSYTGFAFSFNKGNEQDAIFMNRDWTNEQGGRTSKTPTCLLLNSDLSFNSFGYDAMENYAQLQNEHEEQKYFFFQHFKMALHNDEKLNKETSIKAANGKEVKAQTVFALSIKFLKDEAIKILALDTGDDQFKADDIQWVLTVPAIWTPAAKQFMREAANQAGVGKQTNPGQLIIALEPETAAIFCMERKNIERECNSDFKDEELSKPKTRYMVVDIGGGTLDVAIHEVIEKGSIKEIDKITGGPYGGIRVNQEFERLLGDLFGVARLNAYKEKFPSDWLALMNDFEGKKQGFRMLGGKMTNIRYPASFASLVEQNTVKERYDENDVRLRRNEYLCISPNIMEVKLFAPVLSDIRGHLKRLQERTKALNVTTMILVGGFADSLILQNEIKKEFSKDFRVVVPRNAAIAVVQGAVLFGKNPAKITERVMSTTYGADCSRDFDKFVHPSTKFFLADGRPKCKDLFSCFVKEDEVARSGHTVKKMYAPLHANDTQLTFGFYVAKNPECKFITDEGVTKIGSVTVNSPDTSKGRSRNIEVTMHFGGTEIVATAIDISSGSTAQTTLDFFHD</sequence>
<evidence type="ECO:0000256" key="2">
    <source>
        <dbReference type="ARBA" id="ARBA00022741"/>
    </source>
</evidence>
<dbReference type="InterPro" id="IPR013126">
    <property type="entry name" value="Hsp_70_fam"/>
</dbReference>
<dbReference type="Gene3D" id="3.30.420.40">
    <property type="match status" value="1"/>
</dbReference>
<evidence type="ECO:0000256" key="3">
    <source>
        <dbReference type="ARBA" id="ARBA00022840"/>
    </source>
</evidence>
<comment type="caution">
    <text evidence="4">The sequence shown here is derived from an EMBL/GenBank/DDBJ whole genome shotgun (WGS) entry which is preliminary data.</text>
</comment>
<reference evidence="4 5" key="1">
    <citation type="submission" date="2022-05" db="EMBL/GenBank/DDBJ databases">
        <authorList>
            <consortium name="Genoscope - CEA"/>
            <person name="William W."/>
        </authorList>
    </citation>
    <scope>NUCLEOTIDE SEQUENCE [LARGE SCALE GENOMIC DNA]</scope>
</reference>
<dbReference type="Proteomes" id="UP001159428">
    <property type="component" value="Unassembled WGS sequence"/>
</dbReference>
<keyword evidence="5" id="KW-1185">Reference proteome</keyword>
<dbReference type="Pfam" id="PF00012">
    <property type="entry name" value="HSP70"/>
    <property type="match status" value="1"/>
</dbReference>
<dbReference type="PANTHER" id="PTHR14187:SF5">
    <property type="entry name" value="HEAT SHOCK 70 KDA PROTEIN 12A"/>
    <property type="match status" value="1"/>
</dbReference>
<gene>
    <name evidence="4" type="ORF">PMEA_00027336</name>
</gene>
<keyword evidence="2" id="KW-0547">Nucleotide-binding</keyword>
<evidence type="ECO:0008006" key="6">
    <source>
        <dbReference type="Google" id="ProtNLM"/>
    </source>
</evidence>
<evidence type="ECO:0000313" key="5">
    <source>
        <dbReference type="Proteomes" id="UP001159428"/>
    </source>
</evidence>
<accession>A0AAU9XPR3</accession>
<evidence type="ECO:0000256" key="1">
    <source>
        <dbReference type="ARBA" id="ARBA00007381"/>
    </source>
</evidence>
<keyword evidence="3" id="KW-0067">ATP-binding</keyword>
<comment type="similarity">
    <text evidence="1">Belongs to the heat shock protein 70 family.</text>
</comment>
<evidence type="ECO:0000313" key="4">
    <source>
        <dbReference type="EMBL" id="CAH3153921.1"/>
    </source>
</evidence>
<dbReference type="SUPFAM" id="SSF53067">
    <property type="entry name" value="Actin-like ATPase domain"/>
    <property type="match status" value="2"/>
</dbReference>
<dbReference type="GO" id="GO:0005524">
    <property type="term" value="F:ATP binding"/>
    <property type="evidence" value="ECO:0007669"/>
    <property type="project" value="UniProtKB-KW"/>
</dbReference>
<organism evidence="4 5">
    <name type="scientific">Pocillopora meandrina</name>
    <dbReference type="NCBI Taxonomy" id="46732"/>
    <lineage>
        <taxon>Eukaryota</taxon>
        <taxon>Metazoa</taxon>
        <taxon>Cnidaria</taxon>
        <taxon>Anthozoa</taxon>
        <taxon>Hexacorallia</taxon>
        <taxon>Scleractinia</taxon>
        <taxon>Astrocoeniina</taxon>
        <taxon>Pocilloporidae</taxon>
        <taxon>Pocillopora</taxon>
    </lineage>
</organism>
<dbReference type="InterPro" id="IPR043129">
    <property type="entry name" value="ATPase_NBD"/>
</dbReference>
<dbReference type="GO" id="GO:0140662">
    <property type="term" value="F:ATP-dependent protein folding chaperone"/>
    <property type="evidence" value="ECO:0007669"/>
    <property type="project" value="InterPro"/>
</dbReference>
<proteinExistence type="inferred from homology"/>
<dbReference type="CDD" id="cd10229">
    <property type="entry name" value="ASKHA_NBD_HSP70_HSPA12"/>
    <property type="match status" value="1"/>
</dbReference>
<dbReference type="AlphaFoldDB" id="A0AAU9XPR3"/>